<feature type="compositionally biased region" description="Basic residues" evidence="2">
    <location>
        <begin position="1"/>
        <end position="10"/>
    </location>
</feature>
<accession>A0A7S4EYE7</accession>
<name>A0A7S4EYE7_CHRCT</name>
<evidence type="ECO:0000256" key="2">
    <source>
        <dbReference type="SAM" id="MobiDB-lite"/>
    </source>
</evidence>
<evidence type="ECO:0000313" key="3">
    <source>
        <dbReference type="EMBL" id="CAE0761560.1"/>
    </source>
</evidence>
<reference evidence="3" key="1">
    <citation type="submission" date="2021-01" db="EMBL/GenBank/DDBJ databases">
        <authorList>
            <person name="Corre E."/>
            <person name="Pelletier E."/>
            <person name="Niang G."/>
            <person name="Scheremetjew M."/>
            <person name="Finn R."/>
            <person name="Kale V."/>
            <person name="Holt S."/>
            <person name="Cochrane G."/>
            <person name="Meng A."/>
            <person name="Brown T."/>
            <person name="Cohen L."/>
        </authorList>
    </citation>
    <scope>NUCLEOTIDE SEQUENCE</scope>
    <source>
        <strain evidence="3">CCMP645</strain>
    </source>
</reference>
<feature type="compositionally biased region" description="Low complexity" evidence="2">
    <location>
        <begin position="36"/>
        <end position="47"/>
    </location>
</feature>
<dbReference type="EMBL" id="HBIZ01022419">
    <property type="protein sequence ID" value="CAE0761560.1"/>
    <property type="molecule type" value="Transcribed_RNA"/>
</dbReference>
<keyword evidence="1" id="KW-0175">Coiled coil</keyword>
<feature type="compositionally biased region" description="Basic and acidic residues" evidence="2">
    <location>
        <begin position="52"/>
        <end position="81"/>
    </location>
</feature>
<feature type="region of interest" description="Disordered" evidence="2">
    <location>
        <begin position="1"/>
        <end position="129"/>
    </location>
</feature>
<organism evidence="3">
    <name type="scientific">Chrysotila carterae</name>
    <name type="common">Marine alga</name>
    <name type="synonym">Syracosphaera carterae</name>
    <dbReference type="NCBI Taxonomy" id="13221"/>
    <lineage>
        <taxon>Eukaryota</taxon>
        <taxon>Haptista</taxon>
        <taxon>Haptophyta</taxon>
        <taxon>Prymnesiophyceae</taxon>
        <taxon>Isochrysidales</taxon>
        <taxon>Isochrysidaceae</taxon>
        <taxon>Chrysotila</taxon>
    </lineage>
</organism>
<feature type="coiled-coil region" evidence="1">
    <location>
        <begin position="506"/>
        <end position="588"/>
    </location>
</feature>
<feature type="compositionally biased region" description="Basic and acidic residues" evidence="2">
    <location>
        <begin position="92"/>
        <end position="101"/>
    </location>
</feature>
<proteinExistence type="predicted"/>
<evidence type="ECO:0000256" key="1">
    <source>
        <dbReference type="SAM" id="Coils"/>
    </source>
</evidence>
<dbReference type="AlphaFoldDB" id="A0A7S4EYE7"/>
<protein>
    <submittedName>
        <fullName evidence="3">Uncharacterized protein</fullName>
    </submittedName>
</protein>
<sequence>MTPSLHKGHRRDSLPLGHLSHRHAQGTPSNPLGYPSFFSARSISSSGGRMGGLEERMQPEQSREPSDRARLETGSRKRAYDESFSGRSTSSEGRHYARNLEEEAAQTRRRRYLHHQRDDTPTASDPLPCSDLRHALHRRHGSQEKVQEMQHQGVTISLQQSFTGLPSAASASADDRLQTLLQLWVRKAQHSRCCPFSSGGLAELKQIDACKYKQIAFSWSLPLDPSDPSAKPLCKFNKTKKNQTRSLFLSALQDHADHAGGVDNEDVFDDDDDVRRAASCAHHFLAEILRTLTNKVAPAMRQAVPEQPFHEKIPWPPLLLVTRLPAGIEPPTAALATLLGGHKPSAQVRVPSGSLANTVVLLFGGDDECEAYESAKQLLARSSQPSESGAVRWLEEADLRTFEAEGSAQQLLTDLSTHKAERGGAVRVEWVLKAATERRLFDEKLRRRLEAERKHAQLEEEKNKLMLELDALRRNSKELEDAQYLAISQTKSLIQMKGREERKLLEDRYRNELEILELEKDKAITEVAKEQKKAAHLKRQLEKLRKCSASADRLERKAGELHEVRKAKMRLEKRVFDTKEAVKQLRKEASEAKQGYCEYILPLHFELCDLEAKLDELLVDVAVKAKVAGQIDWKELKKLGFKCESKPLSLGAKRAGPRRASPGGDALLRQEVRVLQSRFWASLHSVGEADFHPKRAFKQAADGVWDAIREHDEEERVGTHTIMVKASWVKKVRTKYKKKANGILQYLLKMFNEFCAHPWSRTVNGDMPPKAKLEQLA</sequence>
<feature type="coiled-coil region" evidence="1">
    <location>
        <begin position="441"/>
        <end position="482"/>
    </location>
</feature>
<gene>
    <name evidence="3" type="ORF">PCAR00345_LOCUS14172</name>
</gene>